<dbReference type="AlphaFoldDB" id="A0A226DVN4"/>
<accession>A0A226DVN4</accession>
<sequence>MASNIFLEDTCQVRYYGVSGDKKTSLDQLFSHANPEKDTVIVLVDPHIWNLMQMHTLAKLFEWMFDNSYKSLKYIYLITKDPVPPREFEFSKTYNPVRPTPNLPIIASDVCTNIYKIAWQRFLDKNNEDFRKSATPISFSVKAFNRAHDRSMTILNTNGVYRFDLGRGIGIFQAPCTISEAQLIQTPLHDLKCFKFMAVMTFIKPKSSLTDKQKHAKKRDIFVKFFKHEHVEAASEFFEETRERKTKQLAPVNPSK</sequence>
<gene>
    <name evidence="1" type="ORF">Fcan01_16312</name>
</gene>
<dbReference type="Proteomes" id="UP000198287">
    <property type="component" value="Unassembled WGS sequence"/>
</dbReference>
<reference evidence="1 2" key="1">
    <citation type="submission" date="2015-12" db="EMBL/GenBank/DDBJ databases">
        <title>The genome of Folsomia candida.</title>
        <authorList>
            <person name="Faddeeva A."/>
            <person name="Derks M.F."/>
            <person name="Anvar Y."/>
            <person name="Smit S."/>
            <person name="Van Straalen N."/>
            <person name="Roelofs D."/>
        </authorList>
    </citation>
    <scope>NUCLEOTIDE SEQUENCE [LARGE SCALE GENOMIC DNA]</scope>
    <source>
        <strain evidence="1 2">VU population</strain>
        <tissue evidence="1">Whole body</tissue>
    </source>
</reference>
<protein>
    <submittedName>
        <fullName evidence="1">Uncharacterized protein</fullName>
    </submittedName>
</protein>
<organism evidence="1 2">
    <name type="scientific">Folsomia candida</name>
    <name type="common">Springtail</name>
    <dbReference type="NCBI Taxonomy" id="158441"/>
    <lineage>
        <taxon>Eukaryota</taxon>
        <taxon>Metazoa</taxon>
        <taxon>Ecdysozoa</taxon>
        <taxon>Arthropoda</taxon>
        <taxon>Hexapoda</taxon>
        <taxon>Collembola</taxon>
        <taxon>Entomobryomorpha</taxon>
        <taxon>Isotomoidea</taxon>
        <taxon>Isotomidae</taxon>
        <taxon>Proisotominae</taxon>
        <taxon>Folsomia</taxon>
    </lineage>
</organism>
<dbReference type="EMBL" id="LNIX01000011">
    <property type="protein sequence ID" value="OXA48751.1"/>
    <property type="molecule type" value="Genomic_DNA"/>
</dbReference>
<name>A0A226DVN4_FOLCA</name>
<dbReference type="InterPro" id="IPR038113">
    <property type="entry name" value="MITD1_C_sf"/>
</dbReference>
<evidence type="ECO:0000313" key="1">
    <source>
        <dbReference type="EMBL" id="OXA48751.1"/>
    </source>
</evidence>
<comment type="caution">
    <text evidence="1">The sequence shown here is derived from an EMBL/GenBank/DDBJ whole genome shotgun (WGS) entry which is preliminary data.</text>
</comment>
<dbReference type="Gene3D" id="3.30.870.30">
    <property type="entry name" value="MITD, C-terminal phospholipase D-like domain"/>
    <property type="match status" value="1"/>
</dbReference>
<evidence type="ECO:0000313" key="2">
    <source>
        <dbReference type="Proteomes" id="UP000198287"/>
    </source>
</evidence>
<proteinExistence type="predicted"/>
<keyword evidence="2" id="KW-1185">Reference proteome</keyword>